<evidence type="ECO:0000313" key="17">
    <source>
        <dbReference type="EMBL" id="AEI38211.1"/>
    </source>
</evidence>
<feature type="binding site" evidence="12 13">
    <location>
        <position position="120"/>
    </location>
    <ligand>
        <name>[4Fe-4S] cluster</name>
        <dbReference type="ChEBI" id="CHEBI:49883"/>
        <label>3</label>
    </ligand>
</feature>
<feature type="binding site" evidence="12 13">
    <location>
        <position position="49"/>
    </location>
    <ligand>
        <name>[4Fe-4S] cluster</name>
        <dbReference type="ChEBI" id="CHEBI:49883"/>
        <label>1</label>
    </ligand>
</feature>
<dbReference type="KEGG" id="zmp:Zymop_1320"/>
<comment type="cofactor">
    <cofactor evidence="12 13">
        <name>[4Fe-4S] cluster</name>
        <dbReference type="ChEBI" id="CHEBI:49883"/>
    </cofactor>
    <text evidence="12 13">Binds 3 [4Fe-4S] clusters.</text>
</comment>
<dbReference type="GO" id="GO:0051539">
    <property type="term" value="F:4 iron, 4 sulfur cluster binding"/>
    <property type="evidence" value="ECO:0007669"/>
    <property type="project" value="UniProtKB-UniRule"/>
</dbReference>
<dbReference type="PROSITE" id="PS51656">
    <property type="entry name" value="4FE4S"/>
    <property type="match status" value="1"/>
</dbReference>
<dbReference type="AlphaFoldDB" id="F8EUM8"/>
<dbReference type="InterPro" id="IPR016463">
    <property type="entry name" value="RnfB/RsxB_Proteobac"/>
</dbReference>
<feature type="binding site" evidence="12 13">
    <location>
        <position position="46"/>
    </location>
    <ligand>
        <name>[4Fe-4S] cluster</name>
        <dbReference type="ChEBI" id="CHEBI:49883"/>
        <label>1</label>
    </ligand>
</feature>
<dbReference type="HOGENOM" id="CLU_063448_2_0_5"/>
<dbReference type="Gene3D" id="1.10.15.40">
    <property type="entry name" value="Electron transport complex subunit B, putative Fe-S cluster"/>
    <property type="match status" value="1"/>
</dbReference>
<dbReference type="STRING" id="579138.Zymop_1283"/>
<evidence type="ECO:0000256" key="13">
    <source>
        <dbReference type="PIRSR" id="PIRSR005784-1"/>
    </source>
</evidence>
<evidence type="ECO:0000256" key="5">
    <source>
        <dbReference type="ARBA" id="ARBA00022723"/>
    </source>
</evidence>
<feature type="region of interest" description="Hydrophobic" evidence="12">
    <location>
        <begin position="1"/>
        <end position="23"/>
    </location>
</feature>
<evidence type="ECO:0000259" key="14">
    <source>
        <dbReference type="PROSITE" id="PS51379"/>
    </source>
</evidence>
<dbReference type="Pfam" id="PF04060">
    <property type="entry name" value="FeS"/>
    <property type="match status" value="1"/>
</dbReference>
<dbReference type="EMBL" id="CP002865">
    <property type="protein sequence ID" value="AEI38174.1"/>
    <property type="molecule type" value="Genomic_DNA"/>
</dbReference>
<dbReference type="PROSITE" id="PS51379">
    <property type="entry name" value="4FE4S_FER_2"/>
    <property type="match status" value="2"/>
</dbReference>
<dbReference type="KEGG" id="zmp:Zymop_1283"/>
<dbReference type="PROSITE" id="PS00198">
    <property type="entry name" value="4FE4S_FER_1"/>
    <property type="match status" value="1"/>
</dbReference>
<feature type="domain" description="4Fe-4S" evidence="15">
    <location>
        <begin position="29"/>
        <end position="88"/>
    </location>
</feature>
<organism evidence="16 18">
    <name type="scientific">Zymomonas mobilis subsp. pomaceae (strain ATCC 29192 / DSM 22645 / JCM 10191 / CCUG 17912 / NBRC 13757 / NCIMB 11200 / NRRL B-4491 / Barker I)</name>
    <dbReference type="NCBI Taxonomy" id="579138"/>
    <lineage>
        <taxon>Bacteria</taxon>
        <taxon>Pseudomonadati</taxon>
        <taxon>Pseudomonadota</taxon>
        <taxon>Alphaproteobacteria</taxon>
        <taxon>Sphingomonadales</taxon>
        <taxon>Zymomonadaceae</taxon>
        <taxon>Zymomonas</taxon>
    </lineage>
</organism>
<evidence type="ECO:0000256" key="12">
    <source>
        <dbReference type="HAMAP-Rule" id="MF_00463"/>
    </source>
</evidence>
<sequence>MLIAIISLSVMGLLLGLMLGLSSNLLRVEEDPIDGELQALLPGSQCGQCGYVGCAQYAAAMAHDGAPLTACTPGGRNVAEALAKALGVSLDLSDSEDTGPKTAVVHEELCIGCTACIRDCSSDAIIGAARQIHTVVGDVCHGCGKCEAACPTGAIEMVPVAITLDNWHWDKPNLAIQDAMENQAFSTKELAQRITAEADGPQGEAYKAHLEQEAAKEEAAG</sequence>
<gene>
    <name evidence="12" type="primary">rnfB</name>
    <name evidence="16" type="ordered locus">Zymop_1283</name>
    <name evidence="17" type="ordered locus">Zymop_1320</name>
</gene>
<feature type="binding site" evidence="12 13">
    <location>
        <position position="143"/>
    </location>
    <ligand>
        <name>[4Fe-4S] cluster</name>
        <dbReference type="ChEBI" id="CHEBI:49883"/>
        <label>3</label>
    </ligand>
</feature>
<dbReference type="PATRIC" id="fig|579138.3.peg.1360"/>
<comment type="function">
    <text evidence="12">Part of a membrane-bound complex that couples electron transfer with translocation of ions across the membrane.</text>
</comment>
<feature type="domain" description="4Fe-4S ferredoxin-type" evidence="14">
    <location>
        <begin position="131"/>
        <end position="160"/>
    </location>
</feature>
<dbReference type="Gene3D" id="3.30.70.20">
    <property type="match status" value="1"/>
</dbReference>
<dbReference type="PANTHER" id="PTHR42859:SF3">
    <property type="entry name" value="ION-TRANSLOCATING OXIDOREDUCTASE COMPLEX SUBUNIT B"/>
    <property type="match status" value="1"/>
</dbReference>
<keyword evidence="11 12" id="KW-0472">Membrane</keyword>
<comment type="subcellular location">
    <subcellularLocation>
        <location evidence="12">Cell inner membrane</location>
    </subcellularLocation>
</comment>
<protein>
    <recommendedName>
        <fullName evidence="12">Ion-translocating oxidoreductase complex subunit B</fullName>
        <ecNumber evidence="12">7.-.-.-</ecNumber>
    </recommendedName>
    <alternativeName>
        <fullName evidence="12">Rnf electron transport complex subunit B</fullName>
    </alternativeName>
</protein>
<dbReference type="GO" id="GO:0022900">
    <property type="term" value="P:electron transport chain"/>
    <property type="evidence" value="ECO:0007669"/>
    <property type="project" value="UniProtKB-UniRule"/>
</dbReference>
<feature type="binding site" evidence="12 13">
    <location>
        <position position="150"/>
    </location>
    <ligand>
        <name>[4Fe-4S] cluster</name>
        <dbReference type="ChEBI" id="CHEBI:49883"/>
        <label>2</label>
    </ligand>
</feature>
<reference evidence="16" key="2">
    <citation type="submission" date="2011-06" db="EMBL/GenBank/DDBJ databases">
        <title>Complete sequence of chromosome of Zymomonas mobilis subsp. pomaceae ATCC 29192.</title>
        <authorList>
            <consortium name="US DOE Joint Genome Institute"/>
            <person name="Lucas S."/>
            <person name="Copeland A."/>
            <person name="Lapidus A."/>
            <person name="Cheng J.-F."/>
            <person name="Goodwin L."/>
            <person name="Pitluck S."/>
            <person name="Davenport K."/>
            <person name="Brettin T."/>
            <person name="Detter J.C."/>
            <person name="Han C."/>
            <person name="Tapia R."/>
            <person name="Land M."/>
            <person name="Hauser L."/>
            <person name="Kyrpides N."/>
            <person name="Ivanova N."/>
            <person name="Mikhailova N."/>
            <person name="Pagani I."/>
            <person name="Pappas K.M."/>
            <person name="Woyke T."/>
        </authorList>
    </citation>
    <scope>NUCLEOTIDE SEQUENCE</scope>
    <source>
        <strain evidence="16">ATCC 29192</strain>
    </source>
</reference>
<dbReference type="SUPFAM" id="SSF54862">
    <property type="entry name" value="4Fe-4S ferredoxins"/>
    <property type="match status" value="1"/>
</dbReference>
<feature type="binding site" evidence="12 13">
    <location>
        <position position="71"/>
    </location>
    <ligand>
        <name>[4Fe-4S] cluster</name>
        <dbReference type="ChEBI" id="CHEBI:49883"/>
        <label>1</label>
    </ligand>
</feature>
<keyword evidence="10 12" id="KW-0411">Iron-sulfur</keyword>
<keyword evidence="1 12" id="KW-0813">Transport</keyword>
<keyword evidence="6 12" id="KW-0677">Repeat</keyword>
<evidence type="ECO:0000313" key="18">
    <source>
        <dbReference type="Proteomes" id="UP000000491"/>
    </source>
</evidence>
<feature type="binding site" evidence="12 13">
    <location>
        <position position="116"/>
    </location>
    <ligand>
        <name>[4Fe-4S] cluster</name>
        <dbReference type="ChEBI" id="CHEBI:49883"/>
        <label>2</label>
    </ligand>
</feature>
<dbReference type="PANTHER" id="PTHR42859">
    <property type="entry name" value="OXIDOREDUCTASE"/>
    <property type="match status" value="1"/>
</dbReference>
<dbReference type="InterPro" id="IPR017896">
    <property type="entry name" value="4Fe4S_Fe-S-bd"/>
</dbReference>
<dbReference type="InterPro" id="IPR010207">
    <property type="entry name" value="Elect_transpt_cplx_RnfB/RsxB"/>
</dbReference>
<dbReference type="HAMAP" id="MF_00463">
    <property type="entry name" value="RsxB_RnfB"/>
    <property type="match status" value="1"/>
</dbReference>
<dbReference type="InterPro" id="IPR017900">
    <property type="entry name" value="4Fe4S_Fe_S_CS"/>
</dbReference>
<dbReference type="eggNOG" id="COG2878">
    <property type="taxonomic scope" value="Bacteria"/>
</dbReference>
<evidence type="ECO:0000313" key="16">
    <source>
        <dbReference type="EMBL" id="AEI38174.1"/>
    </source>
</evidence>
<keyword evidence="3 12" id="KW-0004">4Fe-4S</keyword>
<evidence type="ECO:0000256" key="11">
    <source>
        <dbReference type="ARBA" id="ARBA00023136"/>
    </source>
</evidence>
<feature type="binding site" evidence="12 13">
    <location>
        <position position="110"/>
    </location>
    <ligand>
        <name>[4Fe-4S] cluster</name>
        <dbReference type="ChEBI" id="CHEBI:49883"/>
        <label>2</label>
    </ligand>
</feature>
<keyword evidence="9 12" id="KW-0408">Iron</keyword>
<evidence type="ECO:0000256" key="2">
    <source>
        <dbReference type="ARBA" id="ARBA00022475"/>
    </source>
</evidence>
<evidence type="ECO:0000256" key="8">
    <source>
        <dbReference type="ARBA" id="ARBA00022982"/>
    </source>
</evidence>
<keyword evidence="7 12" id="KW-1278">Translocase</keyword>
<dbReference type="InterPro" id="IPR007202">
    <property type="entry name" value="4Fe-4S_dom"/>
</dbReference>
<dbReference type="RefSeq" id="WP_013934569.1">
    <property type="nucleotide sequence ID" value="NC_015709.1"/>
</dbReference>
<evidence type="ECO:0000256" key="4">
    <source>
        <dbReference type="ARBA" id="ARBA00022519"/>
    </source>
</evidence>
<feature type="domain" description="4Fe-4S ferredoxin-type" evidence="14">
    <location>
        <begin position="101"/>
        <end position="130"/>
    </location>
</feature>
<comment type="subunit">
    <text evidence="12">The complex is composed of six subunits: RnfA, RnfB, RnfC, RnfD, RnfE and RnfG.</text>
</comment>
<evidence type="ECO:0000256" key="1">
    <source>
        <dbReference type="ARBA" id="ARBA00022448"/>
    </source>
</evidence>
<dbReference type="InterPro" id="IPR050294">
    <property type="entry name" value="RnfB_subfamily"/>
</dbReference>
<feature type="binding site" evidence="12 13">
    <location>
        <position position="140"/>
    </location>
    <ligand>
        <name>[4Fe-4S] cluster</name>
        <dbReference type="ChEBI" id="CHEBI:49883"/>
        <label>3</label>
    </ligand>
</feature>
<feature type="binding site" evidence="12 13">
    <location>
        <position position="146"/>
    </location>
    <ligand>
        <name>[4Fe-4S] cluster</name>
        <dbReference type="ChEBI" id="CHEBI:49883"/>
        <label>3</label>
    </ligand>
</feature>
<keyword evidence="8 12" id="KW-0249">Electron transport</keyword>
<dbReference type="Proteomes" id="UP000000491">
    <property type="component" value="Chromosome"/>
</dbReference>
<dbReference type="Pfam" id="PF14697">
    <property type="entry name" value="Fer4_21"/>
    <property type="match status" value="1"/>
</dbReference>
<name>F8EUM8_ZYMMT</name>
<evidence type="ECO:0000256" key="10">
    <source>
        <dbReference type="ARBA" id="ARBA00023014"/>
    </source>
</evidence>
<evidence type="ECO:0000259" key="15">
    <source>
        <dbReference type="PROSITE" id="PS51656"/>
    </source>
</evidence>
<reference evidence="16 18" key="1">
    <citation type="journal article" date="2011" name="J. Bacteriol.">
        <title>Genome sequence of the ethanol-producing Zymomonas mobilis subsp. pomaceae lectotype strain ATCC 29192.</title>
        <authorList>
            <person name="Kouvelis V.N."/>
            <person name="Davenport K.W."/>
            <person name="Brettin T.S."/>
            <person name="Bruce D."/>
            <person name="Detter C."/>
            <person name="Han C.S."/>
            <person name="Nolan M."/>
            <person name="Tapia R."/>
            <person name="Damoulaki A."/>
            <person name="Kyrpides N.C."/>
            <person name="Typas M.A."/>
            <person name="Pappas K.M."/>
        </authorList>
    </citation>
    <scope>NUCLEOTIDE SEQUENCE [LARGE SCALE GENOMIC DNA]</scope>
    <source>
        <strain evidence="16">ATCC 29192</strain>
        <strain evidence="18">ATCC 29192 / DSM 22645 / JCM 10191 / CCUG 17912 / NBRC 13757 / NCIMB 11200 / NRRL B-4491 / Barker I</strain>
    </source>
</reference>
<keyword evidence="2 12" id="KW-1003">Cell membrane</keyword>
<proteinExistence type="inferred from homology"/>
<dbReference type="GO" id="GO:0005886">
    <property type="term" value="C:plasma membrane"/>
    <property type="evidence" value="ECO:0007669"/>
    <property type="project" value="UniProtKB-SubCell"/>
</dbReference>
<dbReference type="GO" id="GO:0046872">
    <property type="term" value="F:metal ion binding"/>
    <property type="evidence" value="ECO:0007669"/>
    <property type="project" value="UniProtKB-KW"/>
</dbReference>
<comment type="caution">
    <text evidence="12">Lacks conserved residue(s) required for the propagation of feature annotation.</text>
</comment>
<accession>F8EUM8</accession>
<feature type="binding site" evidence="12 13">
    <location>
        <position position="113"/>
    </location>
    <ligand>
        <name>[4Fe-4S] cluster</name>
        <dbReference type="ChEBI" id="CHEBI:49883"/>
        <label>2</label>
    </ligand>
</feature>
<evidence type="ECO:0000256" key="6">
    <source>
        <dbReference type="ARBA" id="ARBA00022737"/>
    </source>
</evidence>
<dbReference type="EMBL" id="CP002865">
    <property type="protein sequence ID" value="AEI38211.1"/>
    <property type="molecule type" value="Genomic_DNA"/>
</dbReference>
<dbReference type="EC" id="7.-.-.-" evidence="12"/>
<dbReference type="PIRSF" id="PIRSF005784">
    <property type="entry name" value="Elect_transpt_RnfB"/>
    <property type="match status" value="1"/>
</dbReference>
<keyword evidence="4 12" id="KW-0997">Cell inner membrane</keyword>
<feature type="binding site" evidence="12 13">
    <location>
        <position position="54"/>
    </location>
    <ligand>
        <name>[4Fe-4S] cluster</name>
        <dbReference type="ChEBI" id="CHEBI:49883"/>
        <label>1</label>
    </ligand>
</feature>
<evidence type="ECO:0000256" key="3">
    <source>
        <dbReference type="ARBA" id="ARBA00022485"/>
    </source>
</evidence>
<dbReference type="GO" id="GO:0009055">
    <property type="term" value="F:electron transfer activity"/>
    <property type="evidence" value="ECO:0007669"/>
    <property type="project" value="InterPro"/>
</dbReference>
<evidence type="ECO:0000256" key="7">
    <source>
        <dbReference type="ARBA" id="ARBA00022967"/>
    </source>
</evidence>
<dbReference type="NCBIfam" id="TIGR01944">
    <property type="entry name" value="rnfB"/>
    <property type="match status" value="1"/>
</dbReference>
<evidence type="ECO:0000256" key="9">
    <source>
        <dbReference type="ARBA" id="ARBA00023004"/>
    </source>
</evidence>
<comment type="similarity">
    <text evidence="12">Belongs to the 4Fe4S bacterial-type ferredoxin family. RnfB subfamily.</text>
</comment>
<keyword evidence="5 12" id="KW-0479">Metal-binding</keyword>